<dbReference type="InterPro" id="IPR023213">
    <property type="entry name" value="CAT-like_dom_sf"/>
</dbReference>
<dbReference type="Gene3D" id="3.30.559.10">
    <property type="entry name" value="Chloramphenicol acetyltransferase-like domain"/>
    <property type="match status" value="1"/>
</dbReference>
<dbReference type="AlphaFoldDB" id="A0A0L0EL16"/>
<reference evidence="2" key="1">
    <citation type="submission" date="2015-07" db="EMBL/GenBank/DDBJ databases">
        <title>Draft genome sequence of a Pseudoalteromonas rubra strain, OCN096, isolated from Kaneohe Bay, Oahu, Hawaii.</title>
        <authorList>
            <person name="Beurmann S."/>
            <person name="Ushijima B."/>
            <person name="Belcaid M."/>
            <person name="Callahan S.M."/>
            <person name="Aeby G.S."/>
        </authorList>
    </citation>
    <scope>NUCLEOTIDE SEQUENCE [LARGE SCALE GENOMIC DNA]</scope>
    <source>
        <strain evidence="2">OCN096</strain>
    </source>
</reference>
<dbReference type="PATRIC" id="fig|43658.6.peg.4082"/>
<sequence>MNNMTNNNNNLVDNGYALSPQQTRLDEIKWASDHAIGSLPNVHCCWRIQGNIDVGKLQGALDRLVEQCEIIRTQYVRPAGLKALLQVINPKPILF</sequence>
<dbReference type="SUPFAM" id="SSF52777">
    <property type="entry name" value="CoA-dependent acyltransferases"/>
    <property type="match status" value="1"/>
</dbReference>
<evidence type="ECO:0000313" key="2">
    <source>
        <dbReference type="Proteomes" id="UP000036850"/>
    </source>
</evidence>
<evidence type="ECO:0008006" key="3">
    <source>
        <dbReference type="Google" id="ProtNLM"/>
    </source>
</evidence>
<protein>
    <recommendedName>
        <fullName evidence="3">Condensation domain-containing protein</fullName>
    </recommendedName>
</protein>
<organism evidence="1 2">
    <name type="scientific">Pseudoalteromonas rubra</name>
    <dbReference type="NCBI Taxonomy" id="43658"/>
    <lineage>
        <taxon>Bacteria</taxon>
        <taxon>Pseudomonadati</taxon>
        <taxon>Pseudomonadota</taxon>
        <taxon>Gammaproteobacteria</taxon>
        <taxon>Alteromonadales</taxon>
        <taxon>Pseudoalteromonadaceae</taxon>
        <taxon>Pseudoalteromonas</taxon>
    </lineage>
</organism>
<dbReference type="OrthoDB" id="2472181at2"/>
<name>A0A0L0EL16_9GAMM</name>
<accession>A0A0L0EL16</accession>
<dbReference type="Proteomes" id="UP000036850">
    <property type="component" value="Unassembled WGS sequence"/>
</dbReference>
<evidence type="ECO:0000313" key="1">
    <source>
        <dbReference type="EMBL" id="KNC65149.1"/>
    </source>
</evidence>
<proteinExistence type="predicted"/>
<gene>
    <name evidence="1" type="ORF">AC626_24945</name>
</gene>
<dbReference type="EMBL" id="LFZX01000379">
    <property type="protein sequence ID" value="KNC65149.1"/>
    <property type="molecule type" value="Genomic_DNA"/>
</dbReference>
<comment type="caution">
    <text evidence="1">The sequence shown here is derived from an EMBL/GenBank/DDBJ whole genome shotgun (WGS) entry which is preliminary data.</text>
</comment>